<evidence type="ECO:0000313" key="8">
    <source>
        <dbReference type="Proteomes" id="UP001220395"/>
    </source>
</evidence>
<evidence type="ECO:0000256" key="5">
    <source>
        <dbReference type="ARBA" id="ARBA00023136"/>
    </source>
</evidence>
<dbReference type="PANTHER" id="PTHR30086">
    <property type="entry name" value="ARGININE EXPORTER PROTEIN ARGO"/>
    <property type="match status" value="1"/>
</dbReference>
<gene>
    <name evidence="7" type="ORF">PQ455_12680</name>
</gene>
<feature type="transmembrane region" description="Helical" evidence="6">
    <location>
        <begin position="183"/>
        <end position="204"/>
    </location>
</feature>
<organism evidence="7 8">
    <name type="scientific">Sphingomonas naphthae</name>
    <dbReference type="NCBI Taxonomy" id="1813468"/>
    <lineage>
        <taxon>Bacteria</taxon>
        <taxon>Pseudomonadati</taxon>
        <taxon>Pseudomonadota</taxon>
        <taxon>Alphaproteobacteria</taxon>
        <taxon>Sphingomonadales</taxon>
        <taxon>Sphingomonadaceae</taxon>
        <taxon>Sphingomonas</taxon>
    </lineage>
</organism>
<proteinExistence type="predicted"/>
<feature type="transmembrane region" description="Helical" evidence="6">
    <location>
        <begin position="69"/>
        <end position="89"/>
    </location>
</feature>
<dbReference type="RefSeq" id="WP_273686448.1">
    <property type="nucleotide sequence ID" value="NZ_CP117411.1"/>
</dbReference>
<dbReference type="Proteomes" id="UP001220395">
    <property type="component" value="Chromosome"/>
</dbReference>
<name>A0ABY7TGY4_9SPHN</name>
<keyword evidence="8" id="KW-1185">Reference proteome</keyword>
<feature type="transmembrane region" description="Helical" evidence="6">
    <location>
        <begin position="6"/>
        <end position="29"/>
    </location>
</feature>
<evidence type="ECO:0000256" key="4">
    <source>
        <dbReference type="ARBA" id="ARBA00022989"/>
    </source>
</evidence>
<keyword evidence="2" id="KW-1003">Cell membrane</keyword>
<dbReference type="Pfam" id="PF01810">
    <property type="entry name" value="LysE"/>
    <property type="match status" value="1"/>
</dbReference>
<evidence type="ECO:0000313" key="7">
    <source>
        <dbReference type="EMBL" id="WCT72487.1"/>
    </source>
</evidence>
<accession>A0ABY7TGY4</accession>
<reference evidence="7 8" key="1">
    <citation type="submission" date="2023-02" db="EMBL/GenBank/DDBJ databases">
        <title>Genome sequence of Sphingomonas naphthae.</title>
        <authorList>
            <person name="Kim S."/>
            <person name="Heo J."/>
            <person name="Kwon S.-W."/>
        </authorList>
    </citation>
    <scope>NUCLEOTIDE SEQUENCE [LARGE SCALE GENOMIC DNA]</scope>
    <source>
        <strain evidence="7 8">KACC 18716</strain>
    </source>
</reference>
<dbReference type="EMBL" id="CP117411">
    <property type="protein sequence ID" value="WCT72487.1"/>
    <property type="molecule type" value="Genomic_DNA"/>
</dbReference>
<dbReference type="PANTHER" id="PTHR30086:SF20">
    <property type="entry name" value="ARGININE EXPORTER PROTEIN ARGO-RELATED"/>
    <property type="match status" value="1"/>
</dbReference>
<feature type="transmembrane region" description="Helical" evidence="6">
    <location>
        <begin position="41"/>
        <end position="63"/>
    </location>
</feature>
<keyword evidence="4 6" id="KW-1133">Transmembrane helix</keyword>
<sequence length="207" mass="21180">MTPTSSLLAWTLLSVAIVLSPGPDTILVAGNAARRGLRAGLAAMAGIEVGGLWYMALCGFGFLSVLNAVPGLFAAVRIVGALYLAYLGYKLLRGVVKAAPADGAAKPVAIGAPFRQGLLTNVLNPKLAMFLLAALPQFVGSGPDAPLQGVLLIGITYAFGFVWLTLVALFAAKAGAKVGQSPAMRWIEGALGVAFLGFAGKLALSRN</sequence>
<feature type="transmembrane region" description="Helical" evidence="6">
    <location>
        <begin position="151"/>
        <end position="171"/>
    </location>
</feature>
<evidence type="ECO:0000256" key="2">
    <source>
        <dbReference type="ARBA" id="ARBA00022475"/>
    </source>
</evidence>
<keyword evidence="5 6" id="KW-0472">Membrane</keyword>
<evidence type="ECO:0000256" key="6">
    <source>
        <dbReference type="SAM" id="Phobius"/>
    </source>
</evidence>
<evidence type="ECO:0000256" key="3">
    <source>
        <dbReference type="ARBA" id="ARBA00022692"/>
    </source>
</evidence>
<dbReference type="InterPro" id="IPR001123">
    <property type="entry name" value="LeuE-type"/>
</dbReference>
<dbReference type="PIRSF" id="PIRSF006324">
    <property type="entry name" value="LeuE"/>
    <property type="match status" value="1"/>
</dbReference>
<keyword evidence="3 6" id="KW-0812">Transmembrane</keyword>
<evidence type="ECO:0000256" key="1">
    <source>
        <dbReference type="ARBA" id="ARBA00004651"/>
    </source>
</evidence>
<comment type="subcellular location">
    <subcellularLocation>
        <location evidence="1">Cell membrane</location>
        <topology evidence="1">Multi-pass membrane protein</topology>
    </subcellularLocation>
</comment>
<protein>
    <submittedName>
        <fullName evidence="7">LysE family translocator</fullName>
    </submittedName>
</protein>